<protein>
    <recommendedName>
        <fullName evidence="10">Aromatic-L-amino-acid decarboxylase</fullName>
    </recommendedName>
</protein>
<keyword evidence="3" id="KW-0210">Decarboxylase</keyword>
<dbReference type="InterPro" id="IPR015424">
    <property type="entry name" value="PyrdxlP-dep_Trfase"/>
</dbReference>
<dbReference type="Proteomes" id="UP000053890">
    <property type="component" value="Unassembled WGS sequence"/>
</dbReference>
<dbReference type="OMA" id="NPGFNWS"/>
<sequence length="523" mass="57266">MDREQFRKAGYAAVDRICDYFENLESYDVVPKVQPGDIARLIADEAPQEGEPWENISKDFDRVILPGITHWQHPNFYAYFPANTTYECILADMYAGAVSNPGFNWLCSPACTELESKATDWVAKLHGLDDTWQNEGKVGGGVINGSASESCLTVCIAARERYLRLHPNTPFAELVIVATTQTHSLAAKAALILGIEFVAIETKEEDDWALRGDGLRTALEEIEGQGKKPFILIATLGSTSTGAVDKFGEITAVTADYPSLFLHIDAAWGGVFLSLPECHDETFLSAINARAPQSADDVGEGAICAGGEVHSISSNLHKSGLVTFDANCLWIRDRALLTSALDVTPPFLRTAQASAGLVTDYRNMSISLGRRFRSLKIWFALRSYGVTGFQKHLRQLISRAEVFERALLDADKGVPGVVLFTPRRFSLVVFRVVSLAAATPRSDTPDAVAARLERENALNASVVRHANEDSSLMLTPTTVGGKNCVRIAIGSPNTEDRHVLDLVEKIRRLVDRAREEVGDSKQL</sequence>
<dbReference type="Gene3D" id="1.20.1340.10">
    <property type="entry name" value="dopa decarboxylase, N-terminal domain"/>
    <property type="match status" value="1"/>
</dbReference>
<dbReference type="RefSeq" id="XP_018271750.1">
    <property type="nucleotide sequence ID" value="XM_018413274.1"/>
</dbReference>
<dbReference type="AlphaFoldDB" id="A0A194S8H1"/>
<evidence type="ECO:0008006" key="10">
    <source>
        <dbReference type="Google" id="ProtNLM"/>
    </source>
</evidence>
<evidence type="ECO:0000256" key="3">
    <source>
        <dbReference type="ARBA" id="ARBA00022793"/>
    </source>
</evidence>
<comment type="cofactor">
    <cofactor evidence="1 6 7">
        <name>pyridoxal 5'-phosphate</name>
        <dbReference type="ChEBI" id="CHEBI:597326"/>
    </cofactor>
</comment>
<keyword evidence="4 6" id="KW-0663">Pyridoxal phosphate</keyword>
<dbReference type="OrthoDB" id="639767at2759"/>
<keyword evidence="5 7" id="KW-0456">Lyase</keyword>
<accession>A0A194S8H1</accession>
<reference evidence="8 9" key="1">
    <citation type="journal article" date="2015" name="Front. Microbiol.">
        <title>Genome sequence of the plant growth promoting endophytic yeast Rhodotorula graminis WP1.</title>
        <authorList>
            <person name="Firrincieli A."/>
            <person name="Otillar R."/>
            <person name="Salamov A."/>
            <person name="Schmutz J."/>
            <person name="Khan Z."/>
            <person name="Redman R.S."/>
            <person name="Fleck N.D."/>
            <person name="Lindquist E."/>
            <person name="Grigoriev I.V."/>
            <person name="Doty S.L."/>
        </authorList>
    </citation>
    <scope>NUCLEOTIDE SEQUENCE [LARGE SCALE GENOMIC DNA]</scope>
    <source>
        <strain evidence="8 9">WP1</strain>
    </source>
</reference>
<dbReference type="SUPFAM" id="SSF53383">
    <property type="entry name" value="PLP-dependent transferases"/>
    <property type="match status" value="1"/>
</dbReference>
<evidence type="ECO:0000256" key="5">
    <source>
        <dbReference type="ARBA" id="ARBA00023239"/>
    </source>
</evidence>
<dbReference type="STRING" id="578459.A0A194S8H1"/>
<comment type="similarity">
    <text evidence="2 7">Belongs to the group II decarboxylase family.</text>
</comment>
<dbReference type="EMBL" id="KQ474077">
    <property type="protein sequence ID" value="KPV75701.1"/>
    <property type="molecule type" value="Genomic_DNA"/>
</dbReference>
<evidence type="ECO:0000313" key="8">
    <source>
        <dbReference type="EMBL" id="KPV75701.1"/>
    </source>
</evidence>
<feature type="modified residue" description="N6-(pyridoxal phosphate)lysine" evidence="6">
    <location>
        <position position="318"/>
    </location>
</feature>
<evidence type="ECO:0000256" key="6">
    <source>
        <dbReference type="PIRSR" id="PIRSR602129-50"/>
    </source>
</evidence>
<dbReference type="PANTHER" id="PTHR11999">
    <property type="entry name" value="GROUP II PYRIDOXAL-5-PHOSPHATE DECARBOXYLASE"/>
    <property type="match status" value="1"/>
</dbReference>
<gene>
    <name evidence="8" type="ORF">RHOBADRAFT_35429</name>
</gene>
<dbReference type="GeneID" id="28973723"/>
<dbReference type="InterPro" id="IPR015421">
    <property type="entry name" value="PyrdxlP-dep_Trfase_major"/>
</dbReference>
<dbReference type="GO" id="GO:0016831">
    <property type="term" value="F:carboxy-lyase activity"/>
    <property type="evidence" value="ECO:0007669"/>
    <property type="project" value="UniProtKB-KW"/>
</dbReference>
<dbReference type="PANTHER" id="PTHR11999:SF70">
    <property type="entry name" value="MIP05841P"/>
    <property type="match status" value="1"/>
</dbReference>
<evidence type="ECO:0000256" key="2">
    <source>
        <dbReference type="ARBA" id="ARBA00009533"/>
    </source>
</evidence>
<evidence type="ECO:0000313" key="9">
    <source>
        <dbReference type="Proteomes" id="UP000053890"/>
    </source>
</evidence>
<dbReference type="InterPro" id="IPR002129">
    <property type="entry name" value="PyrdxlP-dep_de-COase"/>
</dbReference>
<dbReference type="InterPro" id="IPR010977">
    <property type="entry name" value="Aromatic_deC"/>
</dbReference>
<evidence type="ECO:0000256" key="1">
    <source>
        <dbReference type="ARBA" id="ARBA00001933"/>
    </source>
</evidence>
<dbReference type="Pfam" id="PF00282">
    <property type="entry name" value="Pyridoxal_deC"/>
    <property type="match status" value="2"/>
</dbReference>
<dbReference type="PRINTS" id="PR00800">
    <property type="entry name" value="YHDCRBOXLASE"/>
</dbReference>
<dbReference type="InterPro" id="IPR015422">
    <property type="entry name" value="PyrdxlP-dep_Trfase_small"/>
</dbReference>
<dbReference type="Gene3D" id="3.90.1150.10">
    <property type="entry name" value="Aspartate Aminotransferase, domain 1"/>
    <property type="match status" value="1"/>
</dbReference>
<dbReference type="GO" id="GO:0005737">
    <property type="term" value="C:cytoplasm"/>
    <property type="evidence" value="ECO:0007669"/>
    <property type="project" value="TreeGrafter"/>
</dbReference>
<dbReference type="GO" id="GO:0019752">
    <property type="term" value="P:carboxylic acid metabolic process"/>
    <property type="evidence" value="ECO:0007669"/>
    <property type="project" value="InterPro"/>
</dbReference>
<dbReference type="Gene3D" id="3.40.640.10">
    <property type="entry name" value="Type I PLP-dependent aspartate aminotransferase-like (Major domain)"/>
    <property type="match status" value="1"/>
</dbReference>
<evidence type="ECO:0000256" key="4">
    <source>
        <dbReference type="ARBA" id="ARBA00022898"/>
    </source>
</evidence>
<organism evidence="8 9">
    <name type="scientific">Rhodotorula graminis (strain WP1)</name>
    <dbReference type="NCBI Taxonomy" id="578459"/>
    <lineage>
        <taxon>Eukaryota</taxon>
        <taxon>Fungi</taxon>
        <taxon>Dikarya</taxon>
        <taxon>Basidiomycota</taxon>
        <taxon>Pucciniomycotina</taxon>
        <taxon>Microbotryomycetes</taxon>
        <taxon>Sporidiobolales</taxon>
        <taxon>Sporidiobolaceae</taxon>
        <taxon>Rhodotorula</taxon>
    </lineage>
</organism>
<name>A0A194S8H1_RHOGW</name>
<dbReference type="GO" id="GO:0006520">
    <property type="term" value="P:amino acid metabolic process"/>
    <property type="evidence" value="ECO:0007669"/>
    <property type="project" value="InterPro"/>
</dbReference>
<proteinExistence type="inferred from homology"/>
<keyword evidence="9" id="KW-1185">Reference proteome</keyword>
<dbReference type="GO" id="GO:0030170">
    <property type="term" value="F:pyridoxal phosphate binding"/>
    <property type="evidence" value="ECO:0007669"/>
    <property type="project" value="InterPro"/>
</dbReference>
<evidence type="ECO:0000256" key="7">
    <source>
        <dbReference type="RuleBase" id="RU000382"/>
    </source>
</evidence>